<comment type="pathway">
    <text evidence="1">Amino-acid biosynthesis; L-asparagine biosynthesis; L-asparagine from L-aspartate (L-Gln route): step 1/1.</text>
</comment>
<dbReference type="NCBIfam" id="TIGR01536">
    <property type="entry name" value="asn_synth_AEB"/>
    <property type="match status" value="1"/>
</dbReference>
<dbReference type="PANTHER" id="PTHR43284:SF1">
    <property type="entry name" value="ASPARAGINE SYNTHETASE"/>
    <property type="match status" value="1"/>
</dbReference>
<gene>
    <name evidence="10" type="primary">asnB</name>
    <name evidence="10" type="ORF">O0235_09895</name>
</gene>
<sequence length="634" mass="71044">MCGIAGMLVARGGEVPREEVLAMAATLRHRGPDGEGSYFGPGIGFGHTRLAIIDLSHASDQPFADEAAGLVLVFNGEIYNYVELRRELEGLGHRFRSQGDTEVLLRAFAEWRTGTFARLNGMFACAIWDERRRELVLARDRFGEKPLYLARNGRELLFASEMKAILAARPGLREPNLKAVYRYIARGDLDQDAESFYAGIESLPAGHFLVLDAEGRGTPKRYWRPRAAETPRRHEEAVEAFRALFFDAVRLRLRSDVPVGSSLSGGIDSSSIVCAIHAQREAAGLGEQHTFSARFASSAHDEGRFIDLVTARCEARRHDTWVAPEAFEAEFAALQYHQEEPIASTSPFAQWMVMRLAREHGTTVLLDGQGADELLGGYTQALGMFFAHWLRTGRVDRAGRLLWSSWRRYGSLREPALFGAYYLLPAPVRDRLAERYFGSGAILAREVHDRYAPAHAATIAPFRDRLRNELVRWQLTTQLPEFLRYADRNSMAFSREVRLPFLDHRLAEFCAGLRPEWLLEGATTKAILRRAMEGIVPDPVLKRRDKLAYAPPQRSWARGPLRGWIRQHLEAAAKRRDVFDAEAVRAVAEAFEAGGDDVLAWRVASTEAWFAQMVDRAPALPAGYEGPNAGNLRG</sequence>
<dbReference type="InterPro" id="IPR017932">
    <property type="entry name" value="GATase_2_dom"/>
</dbReference>
<dbReference type="Gene3D" id="3.40.50.620">
    <property type="entry name" value="HUPs"/>
    <property type="match status" value="1"/>
</dbReference>
<evidence type="ECO:0000259" key="9">
    <source>
        <dbReference type="PROSITE" id="PS51278"/>
    </source>
</evidence>
<keyword evidence="11" id="KW-1185">Reference proteome</keyword>
<dbReference type="InterPro" id="IPR014729">
    <property type="entry name" value="Rossmann-like_a/b/a_fold"/>
</dbReference>
<keyword evidence="4" id="KW-0547">Nucleotide-binding</keyword>
<dbReference type="EMBL" id="CP115149">
    <property type="protein sequence ID" value="WBL35098.1"/>
    <property type="molecule type" value="Genomic_DNA"/>
</dbReference>
<dbReference type="InterPro" id="IPR006426">
    <property type="entry name" value="Asn_synth_AEB"/>
</dbReference>
<dbReference type="InterPro" id="IPR051786">
    <property type="entry name" value="ASN_synthetase/amidase"/>
</dbReference>
<feature type="domain" description="Glutamine amidotransferase type-2" evidence="9">
    <location>
        <begin position="2"/>
        <end position="214"/>
    </location>
</feature>
<dbReference type="InterPro" id="IPR029055">
    <property type="entry name" value="Ntn_hydrolases_N"/>
</dbReference>
<dbReference type="Gene3D" id="3.60.20.10">
    <property type="entry name" value="Glutamine Phosphoribosylpyrophosphate, subunit 1, domain 1"/>
    <property type="match status" value="1"/>
</dbReference>
<dbReference type="InterPro" id="IPR033738">
    <property type="entry name" value="AsnB_N"/>
</dbReference>
<dbReference type="Proteomes" id="UP001212803">
    <property type="component" value="Chromosome"/>
</dbReference>
<evidence type="ECO:0000256" key="7">
    <source>
        <dbReference type="ARBA" id="ARBA00022962"/>
    </source>
</evidence>
<dbReference type="CDD" id="cd00712">
    <property type="entry name" value="AsnB"/>
    <property type="match status" value="1"/>
</dbReference>
<dbReference type="SUPFAM" id="SSF52402">
    <property type="entry name" value="Adenine nucleotide alpha hydrolases-like"/>
    <property type="match status" value="1"/>
</dbReference>
<dbReference type="InterPro" id="IPR001962">
    <property type="entry name" value="Asn_synthase"/>
</dbReference>
<proteinExistence type="inferred from homology"/>
<reference evidence="10 11" key="1">
    <citation type="journal article" date="2023" name="ISME J.">
        <title>Thermophilic Dehalococcoidia with unusual traits shed light on an unexpected past.</title>
        <authorList>
            <person name="Palmer M."/>
            <person name="Covington J.K."/>
            <person name="Zhou E.M."/>
            <person name="Thomas S.C."/>
            <person name="Habib N."/>
            <person name="Seymour C.O."/>
            <person name="Lai D."/>
            <person name="Johnston J."/>
            <person name="Hashimi A."/>
            <person name="Jiao J.Y."/>
            <person name="Muok A.R."/>
            <person name="Liu L."/>
            <person name="Xian W.D."/>
            <person name="Zhi X.Y."/>
            <person name="Li M.M."/>
            <person name="Silva L.P."/>
            <person name="Bowen B.P."/>
            <person name="Louie K."/>
            <person name="Briegel A."/>
            <person name="Pett-Ridge J."/>
            <person name="Weber P.K."/>
            <person name="Tocheva E.I."/>
            <person name="Woyke T."/>
            <person name="Northen T.R."/>
            <person name="Mayali X."/>
            <person name="Li W.J."/>
            <person name="Hedlund B.P."/>
        </authorList>
    </citation>
    <scope>NUCLEOTIDE SEQUENCE [LARGE SCALE GENOMIC DNA]</scope>
    <source>
        <strain evidence="10 11">YIM 72310</strain>
    </source>
</reference>
<comment type="similarity">
    <text evidence="2">Belongs to the asparagine synthetase family.</text>
</comment>
<evidence type="ECO:0000256" key="4">
    <source>
        <dbReference type="ARBA" id="ARBA00022741"/>
    </source>
</evidence>
<dbReference type="Pfam" id="PF00733">
    <property type="entry name" value="Asn_synthase"/>
    <property type="match status" value="1"/>
</dbReference>
<evidence type="ECO:0000313" key="10">
    <source>
        <dbReference type="EMBL" id="WBL35098.1"/>
    </source>
</evidence>
<accession>A0ABY7M545</accession>
<keyword evidence="6" id="KW-0061">Asparagine biosynthesis</keyword>
<keyword evidence="7" id="KW-0315">Glutamine amidotransferase</keyword>
<organism evidence="10 11">
    <name type="scientific">Tepidiforma flava</name>
    <dbReference type="NCBI Taxonomy" id="3004094"/>
    <lineage>
        <taxon>Bacteria</taxon>
        <taxon>Bacillati</taxon>
        <taxon>Chloroflexota</taxon>
        <taxon>Tepidiformia</taxon>
        <taxon>Tepidiformales</taxon>
        <taxon>Tepidiformaceae</taxon>
        <taxon>Tepidiforma</taxon>
    </lineage>
</organism>
<name>A0ABY7M545_9CHLR</name>
<dbReference type="EC" id="6.3.5.4" evidence="3"/>
<dbReference type="Pfam" id="PF13537">
    <property type="entry name" value="GATase_7"/>
    <property type="match status" value="1"/>
</dbReference>
<keyword evidence="5" id="KW-0067">ATP-binding</keyword>
<evidence type="ECO:0000256" key="2">
    <source>
        <dbReference type="ARBA" id="ARBA00005752"/>
    </source>
</evidence>
<dbReference type="GO" id="GO:0004066">
    <property type="term" value="F:asparagine synthase (glutamine-hydrolyzing) activity"/>
    <property type="evidence" value="ECO:0007669"/>
    <property type="project" value="UniProtKB-EC"/>
</dbReference>
<dbReference type="PANTHER" id="PTHR43284">
    <property type="entry name" value="ASPARAGINE SYNTHETASE (GLUTAMINE-HYDROLYZING)"/>
    <property type="match status" value="1"/>
</dbReference>
<comment type="catalytic activity">
    <reaction evidence="8">
        <text>L-aspartate + L-glutamine + ATP + H2O = L-asparagine + L-glutamate + AMP + diphosphate + H(+)</text>
        <dbReference type="Rhea" id="RHEA:12228"/>
        <dbReference type="ChEBI" id="CHEBI:15377"/>
        <dbReference type="ChEBI" id="CHEBI:15378"/>
        <dbReference type="ChEBI" id="CHEBI:29985"/>
        <dbReference type="ChEBI" id="CHEBI:29991"/>
        <dbReference type="ChEBI" id="CHEBI:30616"/>
        <dbReference type="ChEBI" id="CHEBI:33019"/>
        <dbReference type="ChEBI" id="CHEBI:58048"/>
        <dbReference type="ChEBI" id="CHEBI:58359"/>
        <dbReference type="ChEBI" id="CHEBI:456215"/>
        <dbReference type="EC" id="6.3.5.4"/>
    </reaction>
</comment>
<keyword evidence="10" id="KW-0436">Ligase</keyword>
<protein>
    <recommendedName>
        <fullName evidence="3">asparagine synthase (glutamine-hydrolyzing)</fullName>
        <ecNumber evidence="3">6.3.5.4</ecNumber>
    </recommendedName>
</protein>
<dbReference type="SUPFAM" id="SSF56235">
    <property type="entry name" value="N-terminal nucleophile aminohydrolases (Ntn hydrolases)"/>
    <property type="match status" value="1"/>
</dbReference>
<evidence type="ECO:0000256" key="8">
    <source>
        <dbReference type="ARBA" id="ARBA00048741"/>
    </source>
</evidence>
<dbReference type="CDD" id="cd01991">
    <property type="entry name" value="Asn_synthase_B_C"/>
    <property type="match status" value="1"/>
</dbReference>
<dbReference type="PIRSF" id="PIRSF001589">
    <property type="entry name" value="Asn_synthetase_glu-h"/>
    <property type="match status" value="1"/>
</dbReference>
<keyword evidence="6" id="KW-0028">Amino-acid biosynthesis</keyword>
<evidence type="ECO:0000256" key="5">
    <source>
        <dbReference type="ARBA" id="ARBA00022840"/>
    </source>
</evidence>
<dbReference type="PROSITE" id="PS51278">
    <property type="entry name" value="GATASE_TYPE_2"/>
    <property type="match status" value="1"/>
</dbReference>
<evidence type="ECO:0000313" key="11">
    <source>
        <dbReference type="Proteomes" id="UP001212803"/>
    </source>
</evidence>
<evidence type="ECO:0000256" key="3">
    <source>
        <dbReference type="ARBA" id="ARBA00012737"/>
    </source>
</evidence>
<evidence type="ECO:0000256" key="6">
    <source>
        <dbReference type="ARBA" id="ARBA00022888"/>
    </source>
</evidence>
<evidence type="ECO:0000256" key="1">
    <source>
        <dbReference type="ARBA" id="ARBA00005187"/>
    </source>
</evidence>